<proteinExistence type="predicted"/>
<dbReference type="EMBL" id="CAKXAJ010007942">
    <property type="protein sequence ID" value="CAH2210658.1"/>
    <property type="molecule type" value="Genomic_DNA"/>
</dbReference>
<protein>
    <submittedName>
        <fullName evidence="1">Jg13173 protein</fullName>
    </submittedName>
</protein>
<organism evidence="1 2">
    <name type="scientific">Pararge aegeria aegeria</name>
    <dbReference type="NCBI Taxonomy" id="348720"/>
    <lineage>
        <taxon>Eukaryota</taxon>
        <taxon>Metazoa</taxon>
        <taxon>Ecdysozoa</taxon>
        <taxon>Arthropoda</taxon>
        <taxon>Hexapoda</taxon>
        <taxon>Insecta</taxon>
        <taxon>Pterygota</taxon>
        <taxon>Neoptera</taxon>
        <taxon>Endopterygota</taxon>
        <taxon>Lepidoptera</taxon>
        <taxon>Glossata</taxon>
        <taxon>Ditrysia</taxon>
        <taxon>Papilionoidea</taxon>
        <taxon>Nymphalidae</taxon>
        <taxon>Satyrinae</taxon>
        <taxon>Satyrini</taxon>
        <taxon>Parargina</taxon>
        <taxon>Pararge</taxon>
    </lineage>
</organism>
<evidence type="ECO:0000313" key="2">
    <source>
        <dbReference type="Proteomes" id="UP000838756"/>
    </source>
</evidence>
<keyword evidence="2" id="KW-1185">Reference proteome</keyword>
<feature type="non-terminal residue" evidence="1">
    <location>
        <position position="66"/>
    </location>
</feature>
<accession>A0A8S4QKV2</accession>
<evidence type="ECO:0000313" key="1">
    <source>
        <dbReference type="EMBL" id="CAH2210658.1"/>
    </source>
</evidence>
<gene>
    <name evidence="1" type="primary">jg13173</name>
    <name evidence="1" type="ORF">PAEG_LOCUS2548</name>
</gene>
<sequence length="66" mass="7675">MTRRRVTTRFKFEMSFLILSEKEETRLFITALKSGTLDSVNKPEALQYLGNPIKMRKASSYCTRIA</sequence>
<dbReference type="AlphaFoldDB" id="A0A8S4QKV2"/>
<name>A0A8S4QKV2_9NEOP</name>
<dbReference type="Proteomes" id="UP000838756">
    <property type="component" value="Unassembled WGS sequence"/>
</dbReference>
<comment type="caution">
    <text evidence="1">The sequence shown here is derived from an EMBL/GenBank/DDBJ whole genome shotgun (WGS) entry which is preliminary data.</text>
</comment>
<reference evidence="1" key="1">
    <citation type="submission" date="2022-03" db="EMBL/GenBank/DDBJ databases">
        <authorList>
            <person name="Lindestad O."/>
        </authorList>
    </citation>
    <scope>NUCLEOTIDE SEQUENCE</scope>
</reference>